<dbReference type="PANTHER" id="PTHR46417">
    <property type="entry name" value="TRNA (GUANINE-N(1)-)-METHYLTRANSFERASE"/>
    <property type="match status" value="1"/>
</dbReference>
<comment type="similarity">
    <text evidence="3 15 17">Belongs to the RNA methyltransferase TrmD family.</text>
</comment>
<comment type="subunit">
    <text evidence="4 15 17">Homodimer.</text>
</comment>
<evidence type="ECO:0000259" key="19">
    <source>
        <dbReference type="Pfam" id="PF01746"/>
    </source>
</evidence>
<dbReference type="Gene3D" id="3.40.1280.10">
    <property type="match status" value="1"/>
</dbReference>
<evidence type="ECO:0000313" key="21">
    <source>
        <dbReference type="Proteomes" id="UP000320390"/>
    </source>
</evidence>
<keyword evidence="8 15" id="KW-0489">Methyltransferase</keyword>
<evidence type="ECO:0000256" key="6">
    <source>
        <dbReference type="ARBA" id="ARBA00014679"/>
    </source>
</evidence>
<dbReference type="NCBIfam" id="TIGR00088">
    <property type="entry name" value="trmD"/>
    <property type="match status" value="1"/>
</dbReference>
<dbReference type="RefSeq" id="WP_419191228.1">
    <property type="nucleotide sequence ID" value="NZ_CP036434.1"/>
</dbReference>
<evidence type="ECO:0000256" key="17">
    <source>
        <dbReference type="RuleBase" id="RU003464"/>
    </source>
</evidence>
<feature type="compositionally biased region" description="Polar residues" evidence="18">
    <location>
        <begin position="235"/>
        <end position="247"/>
    </location>
</feature>
<keyword evidence="21" id="KW-1185">Reference proteome</keyword>
<dbReference type="CDD" id="cd18080">
    <property type="entry name" value="TrmD-like"/>
    <property type="match status" value="1"/>
</dbReference>
<organism evidence="20 21">
    <name type="scientific">Saltatorellus ferox</name>
    <dbReference type="NCBI Taxonomy" id="2528018"/>
    <lineage>
        <taxon>Bacteria</taxon>
        <taxon>Pseudomonadati</taxon>
        <taxon>Planctomycetota</taxon>
        <taxon>Planctomycetia</taxon>
        <taxon>Planctomycetia incertae sedis</taxon>
        <taxon>Saltatorellus</taxon>
    </lineage>
</organism>
<evidence type="ECO:0000256" key="12">
    <source>
        <dbReference type="ARBA" id="ARBA00029736"/>
    </source>
</evidence>
<gene>
    <name evidence="15 20" type="primary">trmD</name>
    <name evidence="20" type="ORF">Poly30_21560</name>
</gene>
<evidence type="ECO:0000256" key="15">
    <source>
        <dbReference type="HAMAP-Rule" id="MF_00605"/>
    </source>
</evidence>
<dbReference type="InterPro" id="IPR023148">
    <property type="entry name" value="tRNA_m1G_MeTrfase_C_sf"/>
</dbReference>
<evidence type="ECO:0000256" key="1">
    <source>
        <dbReference type="ARBA" id="ARBA00002634"/>
    </source>
</evidence>
<dbReference type="InterPro" id="IPR016009">
    <property type="entry name" value="tRNA_MeTrfase_TRMD/TRM10"/>
</dbReference>
<feature type="compositionally biased region" description="Basic and acidic residues" evidence="18">
    <location>
        <begin position="219"/>
        <end position="234"/>
    </location>
</feature>
<evidence type="ECO:0000256" key="4">
    <source>
        <dbReference type="ARBA" id="ARBA00011738"/>
    </source>
</evidence>
<keyword evidence="11 15" id="KW-0819">tRNA processing</keyword>
<reference evidence="20 21" key="1">
    <citation type="submission" date="2019-02" db="EMBL/GenBank/DDBJ databases">
        <title>Deep-cultivation of Planctomycetes and their phenomic and genomic characterization uncovers novel biology.</title>
        <authorList>
            <person name="Wiegand S."/>
            <person name="Jogler M."/>
            <person name="Boedeker C."/>
            <person name="Pinto D."/>
            <person name="Vollmers J."/>
            <person name="Rivas-Marin E."/>
            <person name="Kohn T."/>
            <person name="Peeters S.H."/>
            <person name="Heuer A."/>
            <person name="Rast P."/>
            <person name="Oberbeckmann S."/>
            <person name="Bunk B."/>
            <person name="Jeske O."/>
            <person name="Meyerdierks A."/>
            <person name="Storesund J.E."/>
            <person name="Kallscheuer N."/>
            <person name="Luecker S."/>
            <person name="Lage O.M."/>
            <person name="Pohl T."/>
            <person name="Merkel B.J."/>
            <person name="Hornburger P."/>
            <person name="Mueller R.-W."/>
            <person name="Bruemmer F."/>
            <person name="Labrenz M."/>
            <person name="Spormann A.M."/>
            <person name="Op den Camp H."/>
            <person name="Overmann J."/>
            <person name="Amann R."/>
            <person name="Jetten M.S.M."/>
            <person name="Mascher T."/>
            <person name="Medema M.H."/>
            <person name="Devos D.P."/>
            <person name="Kaster A.-K."/>
            <person name="Ovreas L."/>
            <person name="Rohde M."/>
            <person name="Galperin M.Y."/>
            <person name="Jogler C."/>
        </authorList>
    </citation>
    <scope>NUCLEOTIDE SEQUENCE [LARGE SCALE GENOMIC DNA]</scope>
    <source>
        <strain evidence="20 21">Poly30</strain>
    </source>
</reference>
<dbReference type="HAMAP" id="MF_00605">
    <property type="entry name" value="TrmD"/>
    <property type="match status" value="1"/>
</dbReference>
<dbReference type="Proteomes" id="UP000320390">
    <property type="component" value="Chromosome"/>
</dbReference>
<dbReference type="Gene3D" id="1.10.1270.20">
    <property type="entry name" value="tRNA(m1g37)methyltransferase, domain 2"/>
    <property type="match status" value="1"/>
</dbReference>
<evidence type="ECO:0000313" key="20">
    <source>
        <dbReference type="EMBL" id="QDV06641.1"/>
    </source>
</evidence>
<dbReference type="InterPro" id="IPR029026">
    <property type="entry name" value="tRNA_m1G_MTases_N"/>
</dbReference>
<comment type="function">
    <text evidence="1 15 17">Specifically methylates guanosine-37 in various tRNAs.</text>
</comment>
<dbReference type="GO" id="GO:0002939">
    <property type="term" value="P:tRNA N1-guanine methylation"/>
    <property type="evidence" value="ECO:0007669"/>
    <property type="project" value="TreeGrafter"/>
</dbReference>
<dbReference type="AlphaFoldDB" id="A0A518ERC2"/>
<evidence type="ECO:0000256" key="16">
    <source>
        <dbReference type="PIRSR" id="PIRSR000386-1"/>
    </source>
</evidence>
<evidence type="ECO:0000256" key="2">
    <source>
        <dbReference type="ARBA" id="ARBA00004496"/>
    </source>
</evidence>
<evidence type="ECO:0000256" key="13">
    <source>
        <dbReference type="ARBA" id="ARBA00033392"/>
    </source>
</evidence>
<keyword evidence="7 15" id="KW-0963">Cytoplasm</keyword>
<dbReference type="EC" id="2.1.1.228" evidence="5 15"/>
<feature type="region of interest" description="Disordered" evidence="18">
    <location>
        <begin position="219"/>
        <end position="247"/>
    </location>
</feature>
<evidence type="ECO:0000256" key="11">
    <source>
        <dbReference type="ARBA" id="ARBA00022694"/>
    </source>
</evidence>
<dbReference type="PIRSF" id="PIRSF000386">
    <property type="entry name" value="tRNA_mtase"/>
    <property type="match status" value="1"/>
</dbReference>
<sequence>MLFSILTLFPDAVESYLDVGVLGIARARGLVQTRVVDFRDFTRDRHRTVDDRPFGGGPGMVLKPEPIVEAVEWLEGRYGPHRRIALTPDGVTFDQSHAEALAAPALTGSSGDTDPRPVLLLCGRYEGFDDRALTLLDFERLSIGNFVLAGGELGALVVIEAAARLVPGVLGDDRSAVEDSYSNGGGLDHPHFTRPRVFRGIGVPDVLLSGDHAGIDAWRRAQSEARTKAKEESSHAGTKYNQSSDER</sequence>
<comment type="catalytic activity">
    <reaction evidence="14 15 17">
        <text>guanosine(37) in tRNA + S-adenosyl-L-methionine = N(1)-methylguanosine(37) in tRNA + S-adenosyl-L-homocysteine + H(+)</text>
        <dbReference type="Rhea" id="RHEA:36899"/>
        <dbReference type="Rhea" id="RHEA-COMP:10145"/>
        <dbReference type="Rhea" id="RHEA-COMP:10147"/>
        <dbReference type="ChEBI" id="CHEBI:15378"/>
        <dbReference type="ChEBI" id="CHEBI:57856"/>
        <dbReference type="ChEBI" id="CHEBI:59789"/>
        <dbReference type="ChEBI" id="CHEBI:73542"/>
        <dbReference type="ChEBI" id="CHEBI:74269"/>
        <dbReference type="EC" id="2.1.1.228"/>
    </reaction>
</comment>
<dbReference type="InterPro" id="IPR029028">
    <property type="entry name" value="Alpha/beta_knot_MTases"/>
</dbReference>
<dbReference type="InterPro" id="IPR002649">
    <property type="entry name" value="tRNA_m1G_MeTrfase_TrmD"/>
</dbReference>
<dbReference type="GO" id="GO:0005829">
    <property type="term" value="C:cytosol"/>
    <property type="evidence" value="ECO:0007669"/>
    <property type="project" value="TreeGrafter"/>
</dbReference>
<evidence type="ECO:0000256" key="10">
    <source>
        <dbReference type="ARBA" id="ARBA00022691"/>
    </source>
</evidence>
<evidence type="ECO:0000256" key="5">
    <source>
        <dbReference type="ARBA" id="ARBA00012807"/>
    </source>
</evidence>
<dbReference type="NCBIfam" id="NF000648">
    <property type="entry name" value="PRK00026.1"/>
    <property type="match status" value="1"/>
</dbReference>
<name>A0A518ERC2_9BACT</name>
<comment type="subcellular location">
    <subcellularLocation>
        <location evidence="2 15 17">Cytoplasm</location>
    </subcellularLocation>
</comment>
<keyword evidence="9 15" id="KW-0808">Transferase</keyword>
<evidence type="ECO:0000256" key="3">
    <source>
        <dbReference type="ARBA" id="ARBA00007630"/>
    </source>
</evidence>
<evidence type="ECO:0000256" key="8">
    <source>
        <dbReference type="ARBA" id="ARBA00022603"/>
    </source>
</evidence>
<evidence type="ECO:0000256" key="18">
    <source>
        <dbReference type="SAM" id="MobiDB-lite"/>
    </source>
</evidence>
<dbReference type="Pfam" id="PF01746">
    <property type="entry name" value="tRNA_m1G_MT"/>
    <property type="match status" value="1"/>
</dbReference>
<proteinExistence type="inferred from homology"/>
<protein>
    <recommendedName>
        <fullName evidence="6 15">tRNA (guanine-N(1)-)-methyltransferase</fullName>
        <ecNumber evidence="5 15">2.1.1.228</ecNumber>
    </recommendedName>
    <alternativeName>
        <fullName evidence="12 15">M1G-methyltransferase</fullName>
    </alternativeName>
    <alternativeName>
        <fullName evidence="13 15">tRNA [GM37] methyltransferase</fullName>
    </alternativeName>
</protein>
<feature type="domain" description="tRNA methyltransferase TRMD/TRM10-type" evidence="19">
    <location>
        <begin position="1"/>
        <end position="230"/>
    </location>
</feature>
<evidence type="ECO:0000256" key="9">
    <source>
        <dbReference type="ARBA" id="ARBA00022679"/>
    </source>
</evidence>
<accession>A0A518ERC2</accession>
<feature type="binding site" evidence="15 16">
    <location>
        <position position="123"/>
    </location>
    <ligand>
        <name>S-adenosyl-L-methionine</name>
        <dbReference type="ChEBI" id="CHEBI:59789"/>
    </ligand>
</feature>
<evidence type="ECO:0000256" key="14">
    <source>
        <dbReference type="ARBA" id="ARBA00047783"/>
    </source>
</evidence>
<dbReference type="PANTHER" id="PTHR46417:SF1">
    <property type="entry name" value="TRNA (GUANINE-N(1)-)-METHYLTRANSFERASE"/>
    <property type="match status" value="1"/>
</dbReference>
<dbReference type="SUPFAM" id="SSF75217">
    <property type="entry name" value="alpha/beta knot"/>
    <property type="match status" value="1"/>
</dbReference>
<dbReference type="EMBL" id="CP036434">
    <property type="protein sequence ID" value="QDV06641.1"/>
    <property type="molecule type" value="Genomic_DNA"/>
</dbReference>
<keyword evidence="10 15" id="KW-0949">S-adenosyl-L-methionine</keyword>
<evidence type="ECO:0000256" key="7">
    <source>
        <dbReference type="ARBA" id="ARBA00022490"/>
    </source>
</evidence>
<dbReference type="GO" id="GO:0052906">
    <property type="term" value="F:tRNA (guanine(37)-N1)-methyltransferase activity"/>
    <property type="evidence" value="ECO:0007669"/>
    <property type="project" value="UniProtKB-UniRule"/>
</dbReference>
<feature type="binding site" evidence="15 16">
    <location>
        <begin position="143"/>
        <end position="148"/>
    </location>
    <ligand>
        <name>S-adenosyl-L-methionine</name>
        <dbReference type="ChEBI" id="CHEBI:59789"/>
    </ligand>
</feature>